<proteinExistence type="predicted"/>
<accession>A0A857NAL4</accession>
<gene>
    <name evidence="1" type="ORF">MICH65_0011</name>
</gene>
<keyword evidence="2" id="KW-1185">Reference proteome</keyword>
<reference evidence="2" key="1">
    <citation type="journal article" date="2020" name="Microorganisms">
        <title>Complete Genome of a Member of a New Bacterial Lineage in the Microgenomates Group Reveals an Unusual Nucleotide Composition Disparity Between Two Strands of DNA and Limited Metabolic Potential.</title>
        <authorList>
            <person name="Kadnikov V.V."/>
            <person name="Mardanov A.V."/>
            <person name="Beletsky A.V."/>
            <person name="Karnachuk O.V."/>
            <person name="Ravin N.V."/>
        </authorList>
    </citation>
    <scope>NUCLEOTIDE SEQUENCE [LARGE SCALE GENOMIC DNA]</scope>
</reference>
<evidence type="ECO:0000313" key="1">
    <source>
        <dbReference type="EMBL" id="QHO62992.1"/>
    </source>
</evidence>
<organism evidence="1 2">
    <name type="scientific">Candidatus Chazhemtobacterium aquaticus</name>
    <dbReference type="NCBI Taxonomy" id="2715735"/>
    <lineage>
        <taxon>Bacteria</taxon>
        <taxon>Candidatus Chazhemtobacteraceae</taxon>
        <taxon>Candidatus Chazhemtobacterium</taxon>
    </lineage>
</organism>
<dbReference type="KEGG" id="caqa:MICH65_0011"/>
<dbReference type="AlphaFoldDB" id="A0A857NAL4"/>
<evidence type="ECO:0000313" key="2">
    <source>
        <dbReference type="Proteomes" id="UP000463983"/>
    </source>
</evidence>
<protein>
    <submittedName>
        <fullName evidence="1">Uncharacterized protein</fullName>
    </submittedName>
</protein>
<sequence length="107" mass="11905">MNRIVLTGIPNDELDVVIDQVCAVLRRNGVDYPILTFEHDPRKVIPVDPHTGQDTSGATRTIDLPPMRQIIANWREILEDLSNTSRHTIISLLVGAEVQVALNGELL</sequence>
<dbReference type="EMBL" id="CP047901">
    <property type="protein sequence ID" value="QHO62992.1"/>
    <property type="molecule type" value="Genomic_DNA"/>
</dbReference>
<dbReference type="Proteomes" id="UP000463983">
    <property type="component" value="Chromosome"/>
</dbReference>
<name>A0A857NAL4_9BACT</name>